<dbReference type="KEGG" id="sgp:SpiGrapes_0749"/>
<keyword evidence="4" id="KW-0378">Hydrolase</keyword>
<organism evidence="4 5">
    <name type="scientific">Sphaerochaeta pleomorpha (strain ATCC BAA-1885 / DSM 22778 / Grapes)</name>
    <dbReference type="NCBI Taxonomy" id="158190"/>
    <lineage>
        <taxon>Bacteria</taxon>
        <taxon>Pseudomonadati</taxon>
        <taxon>Spirochaetota</taxon>
        <taxon>Spirochaetia</taxon>
        <taxon>Spirochaetales</taxon>
        <taxon>Sphaerochaetaceae</taxon>
        <taxon>Sphaerochaeta</taxon>
    </lineage>
</organism>
<evidence type="ECO:0000313" key="4">
    <source>
        <dbReference type="EMBL" id="AEV28584.1"/>
    </source>
</evidence>
<proteinExistence type="predicted"/>
<dbReference type="Pfam" id="PF00149">
    <property type="entry name" value="Metallophos"/>
    <property type="match status" value="1"/>
</dbReference>
<dbReference type="GO" id="GO:0003993">
    <property type="term" value="F:acid phosphatase activity"/>
    <property type="evidence" value="ECO:0007669"/>
    <property type="project" value="InterPro"/>
</dbReference>
<evidence type="ECO:0000256" key="1">
    <source>
        <dbReference type="ARBA" id="ARBA00022729"/>
    </source>
</evidence>
<dbReference type="RefSeq" id="WP_014269433.1">
    <property type="nucleotide sequence ID" value="NC_016633.1"/>
</dbReference>
<keyword evidence="1" id="KW-0732">Signal</keyword>
<dbReference type="HOGENOM" id="CLU_577109_0_0_12"/>
<evidence type="ECO:0000256" key="2">
    <source>
        <dbReference type="SAM" id="Phobius"/>
    </source>
</evidence>
<dbReference type="InterPro" id="IPR008963">
    <property type="entry name" value="Purple_acid_Pase-like_N"/>
</dbReference>
<reference evidence="4 5" key="1">
    <citation type="submission" date="2011-11" db="EMBL/GenBank/DDBJ databases">
        <title>Complete sequence of Spirochaeta sp. grapes.</title>
        <authorList>
            <consortium name="US DOE Joint Genome Institute"/>
            <person name="Lucas S."/>
            <person name="Han J."/>
            <person name="Lapidus A."/>
            <person name="Cheng J.-F."/>
            <person name="Goodwin L."/>
            <person name="Pitluck S."/>
            <person name="Peters L."/>
            <person name="Ovchinnikova G."/>
            <person name="Munk A.C."/>
            <person name="Detter J.C."/>
            <person name="Han C."/>
            <person name="Tapia R."/>
            <person name="Land M."/>
            <person name="Hauser L."/>
            <person name="Kyrpides N."/>
            <person name="Ivanova N."/>
            <person name="Pagani I."/>
            <person name="Ritalahtilisa K."/>
            <person name="Loeffler F."/>
            <person name="Woyke T."/>
        </authorList>
    </citation>
    <scope>NUCLEOTIDE SEQUENCE [LARGE SCALE GENOMIC DNA]</scope>
    <source>
        <strain evidence="5">ATCC BAA-1885 / DSM 22778 / Grapes</strain>
    </source>
</reference>
<dbReference type="AlphaFoldDB" id="G8QYM1"/>
<keyword evidence="2" id="KW-0472">Membrane</keyword>
<keyword evidence="2" id="KW-0812">Transmembrane</keyword>
<keyword evidence="2" id="KW-1133">Transmembrane helix</keyword>
<dbReference type="OrthoDB" id="359158at2"/>
<dbReference type="SUPFAM" id="SSF56300">
    <property type="entry name" value="Metallo-dependent phosphatases"/>
    <property type="match status" value="1"/>
</dbReference>
<sequence>MKQNKDKPHSGITDRIVMLLSFAMIVLVIWIALQRRNLALFAWNPMYGNLFIGLVVLSLCIPFLVFLDRKRNKKKGKPRSIGVLSYCVVLLGLVIAIGFPAFEGSFSKSADKKPQLMLLDVNSSRQSPDVGLVWYSEKPGRGKLSYGIAPDRLDTTVAEEKEGKTHALAMTGLQRGETYYYATEADTEIHSFSYFPEFEGGIRLSVSSDAHVGAGTNNLEATRDILAGVTDSSNRYSVFCNLGDVVEMGNSDTQISEQIAFFSPFTTSIPLIQVLGNHDGWFGGHALWRKFYYPEVLRGDKQLYHRFDLSDSIHVFSLDLEWGVESYMADQKKWFTAQLDSLDPDDVIVVMDHAYFFASSTEYQGVPWYDNKEMIDTFHQLFIDHGVDLVFSGHDHQMEHISQDGVDYFIVGALGGEFDDEPTYLSAGSLFRDFAHHGYADVLLKDSQVSVSFRKSDGSVLYSWEKDLP</sequence>
<gene>
    <name evidence="4" type="ordered locus">SpiGrapes_0749</name>
</gene>
<dbReference type="InterPro" id="IPR004843">
    <property type="entry name" value="Calcineurin-like_PHP"/>
</dbReference>
<dbReference type="InterPro" id="IPR051918">
    <property type="entry name" value="STPP_CPPED1"/>
</dbReference>
<dbReference type="GO" id="GO:0046872">
    <property type="term" value="F:metal ion binding"/>
    <property type="evidence" value="ECO:0007669"/>
    <property type="project" value="InterPro"/>
</dbReference>
<feature type="transmembrane region" description="Helical" evidence="2">
    <location>
        <begin position="79"/>
        <end position="102"/>
    </location>
</feature>
<dbReference type="EMBL" id="CP003155">
    <property type="protein sequence ID" value="AEV28584.1"/>
    <property type="molecule type" value="Genomic_DNA"/>
</dbReference>
<protein>
    <submittedName>
        <fullName evidence="4">Putative phosphohydrolase</fullName>
    </submittedName>
</protein>
<feature type="transmembrane region" description="Helical" evidence="2">
    <location>
        <begin position="12"/>
        <end position="33"/>
    </location>
</feature>
<name>G8QYM1_SPHPG</name>
<dbReference type="PANTHER" id="PTHR43143">
    <property type="entry name" value="METALLOPHOSPHOESTERASE, CALCINEURIN SUPERFAMILY"/>
    <property type="match status" value="1"/>
</dbReference>
<dbReference type="Gene3D" id="3.60.21.10">
    <property type="match status" value="1"/>
</dbReference>
<feature type="domain" description="Calcineurin-like phosphoesterase" evidence="3">
    <location>
        <begin position="206"/>
        <end position="397"/>
    </location>
</feature>
<dbReference type="SUPFAM" id="SSF49363">
    <property type="entry name" value="Purple acid phosphatase, N-terminal domain"/>
    <property type="match status" value="1"/>
</dbReference>
<dbReference type="eggNOG" id="COG1409">
    <property type="taxonomic scope" value="Bacteria"/>
</dbReference>
<accession>G8QYM1</accession>
<evidence type="ECO:0000259" key="3">
    <source>
        <dbReference type="Pfam" id="PF00149"/>
    </source>
</evidence>
<dbReference type="PANTHER" id="PTHR43143:SF1">
    <property type="entry name" value="SERINE_THREONINE-PROTEIN PHOSPHATASE CPPED1"/>
    <property type="match status" value="1"/>
</dbReference>
<feature type="transmembrane region" description="Helical" evidence="2">
    <location>
        <begin position="45"/>
        <end position="67"/>
    </location>
</feature>
<keyword evidence="5" id="KW-1185">Reference proteome</keyword>
<dbReference type="STRING" id="158190.SpiGrapes_0749"/>
<evidence type="ECO:0000313" key="5">
    <source>
        <dbReference type="Proteomes" id="UP000005632"/>
    </source>
</evidence>
<dbReference type="InterPro" id="IPR029052">
    <property type="entry name" value="Metallo-depent_PP-like"/>
</dbReference>
<dbReference type="Proteomes" id="UP000005632">
    <property type="component" value="Chromosome"/>
</dbReference>